<evidence type="ECO:0000256" key="8">
    <source>
        <dbReference type="ARBA" id="ARBA00022989"/>
    </source>
</evidence>
<dbReference type="PATRIC" id="fig|576611.7.peg.810"/>
<gene>
    <name evidence="13" type="ORF">CL55_00008000</name>
</gene>
<keyword evidence="8 12" id="KW-1133">Transmembrane helix</keyword>
<feature type="transmembrane region" description="Helical" evidence="12">
    <location>
        <begin position="280"/>
        <end position="300"/>
    </location>
</feature>
<evidence type="ECO:0000313" key="14">
    <source>
        <dbReference type="Proteomes" id="UP000061135"/>
    </source>
</evidence>
<evidence type="ECO:0000256" key="10">
    <source>
        <dbReference type="ARBA" id="ARBA00023136"/>
    </source>
</evidence>
<keyword evidence="3" id="KW-0813">Transport</keyword>
<dbReference type="InterPro" id="IPR045863">
    <property type="entry name" value="CorA_TM1_TM2"/>
</dbReference>
<dbReference type="GO" id="GO:0015087">
    <property type="term" value="F:cobalt ion transmembrane transporter activity"/>
    <property type="evidence" value="ECO:0007669"/>
    <property type="project" value="TreeGrafter"/>
</dbReference>
<evidence type="ECO:0000256" key="1">
    <source>
        <dbReference type="ARBA" id="ARBA00004651"/>
    </source>
</evidence>
<dbReference type="HOGENOM" id="CLU_007127_2_1_4"/>
<dbReference type="InterPro" id="IPR045861">
    <property type="entry name" value="CorA_cytoplasmic_dom"/>
</dbReference>
<evidence type="ECO:0000256" key="12">
    <source>
        <dbReference type="SAM" id="Phobius"/>
    </source>
</evidence>
<dbReference type="GO" id="GO:0000287">
    <property type="term" value="F:magnesium ion binding"/>
    <property type="evidence" value="ECO:0007669"/>
    <property type="project" value="TreeGrafter"/>
</dbReference>
<name>A0A0E3V137_9BURK</name>
<keyword evidence="11" id="KW-0175">Coiled coil</keyword>
<dbReference type="RefSeq" id="WP_046329984.1">
    <property type="nucleotide sequence ID" value="NZ_CP007501.1"/>
</dbReference>
<dbReference type="OrthoDB" id="9803416at2"/>
<evidence type="ECO:0000256" key="9">
    <source>
        <dbReference type="ARBA" id="ARBA00023065"/>
    </source>
</evidence>
<evidence type="ECO:0000256" key="3">
    <source>
        <dbReference type="ARBA" id="ARBA00022448"/>
    </source>
</evidence>
<dbReference type="SUPFAM" id="SSF144083">
    <property type="entry name" value="Magnesium transport protein CorA, transmembrane region"/>
    <property type="match status" value="1"/>
</dbReference>
<dbReference type="KEGG" id="pdq:CL55_00008000"/>
<evidence type="ECO:0000313" key="13">
    <source>
        <dbReference type="EMBL" id="AKD25133.1"/>
    </source>
</evidence>
<dbReference type="AlphaFoldDB" id="A0A0E3V137"/>
<evidence type="ECO:0000256" key="4">
    <source>
        <dbReference type="ARBA" id="ARBA00022475"/>
    </source>
</evidence>
<keyword evidence="4" id="KW-1003">Cell membrane</keyword>
<evidence type="ECO:0000256" key="2">
    <source>
        <dbReference type="ARBA" id="ARBA00009765"/>
    </source>
</evidence>
<dbReference type="GO" id="GO:0015095">
    <property type="term" value="F:magnesium ion transmembrane transporter activity"/>
    <property type="evidence" value="ECO:0007669"/>
    <property type="project" value="TreeGrafter"/>
</dbReference>
<dbReference type="Proteomes" id="UP000061135">
    <property type="component" value="Chromosome"/>
</dbReference>
<keyword evidence="6 12" id="KW-0812">Transmembrane</keyword>
<evidence type="ECO:0000256" key="5">
    <source>
        <dbReference type="ARBA" id="ARBA00022519"/>
    </source>
</evidence>
<evidence type="ECO:0000256" key="6">
    <source>
        <dbReference type="ARBA" id="ARBA00022692"/>
    </source>
</evidence>
<keyword evidence="9" id="KW-0406">Ion transport</keyword>
<evidence type="ECO:0000256" key="11">
    <source>
        <dbReference type="SAM" id="Coils"/>
    </source>
</evidence>
<dbReference type="PANTHER" id="PTHR46494:SF3">
    <property type="entry name" value="ZINC TRANSPORT PROTEIN ZNTB"/>
    <property type="match status" value="1"/>
</dbReference>
<feature type="coiled-coil region" evidence="11">
    <location>
        <begin position="165"/>
        <end position="192"/>
    </location>
</feature>
<dbReference type="Gene3D" id="1.20.58.340">
    <property type="entry name" value="Magnesium transport protein CorA, transmembrane region"/>
    <property type="match status" value="2"/>
</dbReference>
<keyword evidence="7" id="KW-0862">Zinc</keyword>
<reference evidence="13 14" key="1">
    <citation type="submission" date="2014-03" db="EMBL/GenBank/DDBJ databases">
        <title>Genome of Polynucleobacter strain MWH-MoK4.</title>
        <authorList>
            <person name="Hahn M.W."/>
        </authorList>
    </citation>
    <scope>NUCLEOTIDE SEQUENCE [LARGE SCALE GENOMIC DNA]</scope>
    <source>
        <strain evidence="13 14">MWH-MoK4</strain>
    </source>
</reference>
<keyword evidence="5" id="KW-0997">Cell inner membrane</keyword>
<dbReference type="STRING" id="1835254.CL55_00008000"/>
<keyword evidence="10 12" id="KW-0472">Membrane</keyword>
<dbReference type="GO" id="GO:0050897">
    <property type="term" value="F:cobalt ion binding"/>
    <property type="evidence" value="ECO:0007669"/>
    <property type="project" value="TreeGrafter"/>
</dbReference>
<dbReference type="Gene3D" id="3.30.460.20">
    <property type="entry name" value="CorA soluble domain-like"/>
    <property type="match status" value="1"/>
</dbReference>
<proteinExistence type="inferred from homology"/>
<dbReference type="GO" id="GO:0005886">
    <property type="term" value="C:plasma membrane"/>
    <property type="evidence" value="ECO:0007669"/>
    <property type="project" value="UniProtKB-SubCell"/>
</dbReference>
<dbReference type="EMBL" id="CP007501">
    <property type="protein sequence ID" value="AKD25133.1"/>
    <property type="molecule type" value="Genomic_DNA"/>
</dbReference>
<dbReference type="Pfam" id="PF01544">
    <property type="entry name" value="CorA"/>
    <property type="match status" value="1"/>
</dbReference>
<dbReference type="PANTHER" id="PTHR46494">
    <property type="entry name" value="CORA FAMILY METAL ION TRANSPORTER (EUROFUNG)"/>
    <property type="match status" value="1"/>
</dbReference>
<keyword evidence="14" id="KW-1185">Reference proteome</keyword>
<comment type="subcellular location">
    <subcellularLocation>
        <location evidence="1">Cell membrane</location>
        <topology evidence="1">Multi-pass membrane protein</topology>
    </subcellularLocation>
</comment>
<sequence length="336" mass="38747">MTLIPTLPFPINGVVFAWAMTTDGKNYEIPLFDIADALNNSDLSVWLHLNLSNSQVQRWLKNTPLIPDRVVEMIDEGVTRSRLERIEKLDDCLLMVMNDFEQEFGDDLSNGDLGTLWAILTPRLMISLRNIPLRTTDRLRSDLRSGLLNPSSAIELFHELIDLRAEYLRTLLNNLSETMDDLEELLLKGKELPEHEFLGRIRIQCSRLRRQFSPELIALHRLQKRLPYWFSEDDKLRLNDDLDLLSFLVQEISNLYDRAKVLQDEQAAHVAEFNARNLQVLSVMTVIFLPMTLLTGIMGMNMEDLPGLKESFYFVMVLMAIAGATVYTVLRVRKII</sequence>
<organism evidence="13 14">
    <name type="scientific">Polynucleobacter duraquae</name>
    <dbReference type="NCBI Taxonomy" id="1835254"/>
    <lineage>
        <taxon>Bacteria</taxon>
        <taxon>Pseudomonadati</taxon>
        <taxon>Pseudomonadota</taxon>
        <taxon>Betaproteobacteria</taxon>
        <taxon>Burkholderiales</taxon>
        <taxon>Burkholderiaceae</taxon>
        <taxon>Polynucleobacter</taxon>
    </lineage>
</organism>
<dbReference type="SUPFAM" id="SSF143865">
    <property type="entry name" value="CorA soluble domain-like"/>
    <property type="match status" value="1"/>
</dbReference>
<dbReference type="InterPro" id="IPR002523">
    <property type="entry name" value="MgTranspt_CorA/ZnTranspt_ZntB"/>
</dbReference>
<evidence type="ECO:0000256" key="7">
    <source>
        <dbReference type="ARBA" id="ARBA00022833"/>
    </source>
</evidence>
<feature type="transmembrane region" description="Helical" evidence="12">
    <location>
        <begin position="312"/>
        <end position="330"/>
    </location>
</feature>
<protein>
    <submittedName>
        <fullName evidence="13">Mg2+ and Co2+ transporter</fullName>
    </submittedName>
</protein>
<comment type="similarity">
    <text evidence="2">Belongs to the CorA metal ion transporter (MIT) (TC 1.A.35) family.</text>
</comment>
<accession>A0A0E3V137</accession>